<feature type="region of interest" description="Disordered" evidence="1">
    <location>
        <begin position="1"/>
        <end position="20"/>
    </location>
</feature>
<feature type="transmembrane region" description="Helical" evidence="2">
    <location>
        <begin position="88"/>
        <end position="114"/>
    </location>
</feature>
<evidence type="ECO:0000259" key="3">
    <source>
        <dbReference type="Pfam" id="PF09835"/>
    </source>
</evidence>
<keyword evidence="2" id="KW-1133">Transmembrane helix</keyword>
<protein>
    <submittedName>
        <fullName evidence="4">DUF2062 domain-containing protein</fullName>
    </submittedName>
</protein>
<dbReference type="RefSeq" id="WP_191201820.1">
    <property type="nucleotide sequence ID" value="NZ_JACXZA010000001.1"/>
</dbReference>
<evidence type="ECO:0000313" key="4">
    <source>
        <dbReference type="EMBL" id="MBD3917532.1"/>
    </source>
</evidence>
<keyword evidence="5" id="KW-1185">Reference proteome</keyword>
<accession>A0ABR8MNE7</accession>
<evidence type="ECO:0000256" key="1">
    <source>
        <dbReference type="SAM" id="MobiDB-lite"/>
    </source>
</evidence>
<dbReference type="Pfam" id="PF09835">
    <property type="entry name" value="DUF2062"/>
    <property type="match status" value="1"/>
</dbReference>
<gene>
    <name evidence="4" type="ORF">H8B09_02100</name>
</gene>
<dbReference type="EMBL" id="JACXZA010000001">
    <property type="protein sequence ID" value="MBD3917532.1"/>
    <property type="molecule type" value="Genomic_DNA"/>
</dbReference>
<keyword evidence="2" id="KW-0472">Membrane</keyword>
<name>A0ABR8MNE7_9BACL</name>
<organism evidence="4 5">
    <name type="scientific">Paenibacillus terricola</name>
    <dbReference type="NCBI Taxonomy" id="2763503"/>
    <lineage>
        <taxon>Bacteria</taxon>
        <taxon>Bacillati</taxon>
        <taxon>Bacillota</taxon>
        <taxon>Bacilli</taxon>
        <taxon>Bacillales</taxon>
        <taxon>Paenibacillaceae</taxon>
        <taxon>Paenibacillus</taxon>
    </lineage>
</organism>
<comment type="caution">
    <text evidence="4">The sequence shown here is derived from an EMBL/GenBank/DDBJ whole genome shotgun (WGS) entry which is preliminary data.</text>
</comment>
<dbReference type="InterPro" id="IPR018639">
    <property type="entry name" value="DUF2062"/>
</dbReference>
<evidence type="ECO:0000313" key="5">
    <source>
        <dbReference type="Proteomes" id="UP000609346"/>
    </source>
</evidence>
<feature type="domain" description="DUF2062" evidence="3">
    <location>
        <begin position="29"/>
        <end position="170"/>
    </location>
</feature>
<sequence>MSAANRRVQKSGTVEADRGKRARKPLHLKRWIRHNFIKLMRAPGGSSIVALGFSIGIAIEMITLPTFGLAFFLMFPIVYLLRASMAGALVGFVVGKIIFIPIAFISGMIGSWILPDHLRVHIPFLPHFINKFITINLKLIVGGSINGILLGILFYFPVKYTLAFFTERRRKKRKLKRGGESPPSKSVTEQ</sequence>
<feature type="transmembrane region" description="Helical" evidence="2">
    <location>
        <begin position="145"/>
        <end position="166"/>
    </location>
</feature>
<dbReference type="Proteomes" id="UP000609346">
    <property type="component" value="Unassembled WGS sequence"/>
</dbReference>
<feature type="transmembrane region" description="Helical" evidence="2">
    <location>
        <begin position="39"/>
        <end position="58"/>
    </location>
</feature>
<keyword evidence="2" id="KW-0812">Transmembrane</keyword>
<feature type="transmembrane region" description="Helical" evidence="2">
    <location>
        <begin position="64"/>
        <end position="81"/>
    </location>
</feature>
<proteinExistence type="predicted"/>
<evidence type="ECO:0000256" key="2">
    <source>
        <dbReference type="SAM" id="Phobius"/>
    </source>
</evidence>
<reference evidence="4 5" key="1">
    <citation type="submission" date="2020-09" db="EMBL/GenBank/DDBJ databases">
        <title>Paenibacillus sp. strain PR3 16S rRNA gene Genome sequencing and assembly.</title>
        <authorList>
            <person name="Kim J."/>
        </authorList>
    </citation>
    <scope>NUCLEOTIDE SEQUENCE [LARGE SCALE GENOMIC DNA]</scope>
    <source>
        <strain evidence="4 5">PR3</strain>
    </source>
</reference>